<dbReference type="GO" id="GO:0005829">
    <property type="term" value="C:cytosol"/>
    <property type="evidence" value="ECO:0007669"/>
    <property type="project" value="TreeGrafter"/>
</dbReference>
<evidence type="ECO:0000313" key="4">
    <source>
        <dbReference type="EMBL" id="ASQ45154.1"/>
    </source>
</evidence>
<dbReference type="Pfam" id="PF01977">
    <property type="entry name" value="UbiD"/>
    <property type="match status" value="1"/>
</dbReference>
<dbReference type="SUPFAM" id="SSF143968">
    <property type="entry name" value="UbiD C-terminal domain-like"/>
    <property type="match status" value="1"/>
</dbReference>
<dbReference type="EMBL" id="CP016397">
    <property type="protein sequence ID" value="ASQ45154.1"/>
    <property type="molecule type" value="Genomic_DNA"/>
</dbReference>
<proteinExistence type="predicted"/>
<dbReference type="KEGG" id="lcd:clem_02980"/>
<keyword evidence="5" id="KW-1185">Reference proteome</keyword>
<dbReference type="GO" id="GO:0006744">
    <property type="term" value="P:ubiquinone biosynthetic process"/>
    <property type="evidence" value="ECO:0007669"/>
    <property type="project" value="TreeGrafter"/>
</dbReference>
<dbReference type="GO" id="GO:0008694">
    <property type="term" value="F:4-hydroxy-3-polyprenylbenzoate decarboxylase activity"/>
    <property type="evidence" value="ECO:0007669"/>
    <property type="project" value="TreeGrafter"/>
</dbReference>
<dbReference type="PANTHER" id="PTHR30108">
    <property type="entry name" value="3-OCTAPRENYL-4-HYDROXYBENZOATE CARBOXY-LYASE-RELATED"/>
    <property type="match status" value="1"/>
</dbReference>
<sequence>MDDLRDWLHYLDDNELLSVIRDDVDLKYDLMHIAQKFEGKKACFFPRPSNHSVPVVTGILQQRSWVAAALGIHPEKLLSRLQHAVSHPMPWQEVPQDQAPVHEVVINKDIDIKKILPIVTHHEKDAGPFITSGCVNAKNLVTKKQNFDIHRMQVQAPDKLSILILPQDLFAYFSYAEEQNLPLPITITIGHDPIVQLSSQAMAPLDLCELEIAGALKGKPLPVVKSYTNDIMIPATAEFSIEGRILPNVRCLEGPFGEFPKYYTGYSMLPVIQIDCITHRKSPIYQTNNPAGAENIVLGGVPREASILERMQVIFPNVTDLRLTPGGQGRYHIVIKMKKISMVKQKMLSLVLLVCTTISN</sequence>
<dbReference type="Proteomes" id="UP000201728">
    <property type="component" value="Chromosome"/>
</dbReference>
<feature type="domain" description="3-octaprenyl-4-hydroxybenzoate carboxy-lyase-like Rift-related" evidence="1">
    <location>
        <begin position="93"/>
        <end position="288"/>
    </location>
</feature>
<protein>
    <submittedName>
        <fullName evidence="4">Phenolic acid decarboxylase subunit C</fullName>
        <ecNumber evidence="4">4.1.1.-</ecNumber>
    </submittedName>
</protein>
<accession>A0A222NZW9</accession>
<dbReference type="RefSeq" id="WP_232505537.1">
    <property type="nucleotide sequence ID" value="NZ_CP016397.1"/>
</dbReference>
<evidence type="ECO:0000259" key="3">
    <source>
        <dbReference type="Pfam" id="PF20696"/>
    </source>
</evidence>
<dbReference type="InterPro" id="IPR048304">
    <property type="entry name" value="UbiD_Rift_dom"/>
</dbReference>
<keyword evidence="4" id="KW-0456">Lyase</keyword>
<dbReference type="EC" id="4.1.1.-" evidence="4"/>
<dbReference type="Pfam" id="PF20695">
    <property type="entry name" value="UbiD_N"/>
    <property type="match status" value="1"/>
</dbReference>
<dbReference type="PANTHER" id="PTHR30108:SF17">
    <property type="entry name" value="FERULIC ACID DECARBOXYLASE 1"/>
    <property type="match status" value="1"/>
</dbReference>
<evidence type="ECO:0000259" key="1">
    <source>
        <dbReference type="Pfam" id="PF01977"/>
    </source>
</evidence>
<evidence type="ECO:0000313" key="5">
    <source>
        <dbReference type="Proteomes" id="UP000201728"/>
    </source>
</evidence>
<gene>
    <name evidence="4" type="primary">bsdC_2</name>
    <name evidence="4" type="ORF">clem_02980</name>
</gene>
<organism evidence="4 5">
    <name type="scientific">Legionella clemsonensis</name>
    <dbReference type="NCBI Taxonomy" id="1867846"/>
    <lineage>
        <taxon>Bacteria</taxon>
        <taxon>Pseudomonadati</taxon>
        <taxon>Pseudomonadota</taxon>
        <taxon>Gammaproteobacteria</taxon>
        <taxon>Legionellales</taxon>
        <taxon>Legionellaceae</taxon>
        <taxon>Legionella</taxon>
    </lineage>
</organism>
<dbReference type="AlphaFoldDB" id="A0A222NZW9"/>
<dbReference type="Pfam" id="PF20696">
    <property type="entry name" value="UbiD_C"/>
    <property type="match status" value="1"/>
</dbReference>
<evidence type="ECO:0000259" key="2">
    <source>
        <dbReference type="Pfam" id="PF20695"/>
    </source>
</evidence>
<feature type="domain" description="3-octaprenyl-4-hydroxybenzoate carboxy-lyase-like C-terminal" evidence="3">
    <location>
        <begin position="297"/>
        <end position="346"/>
    </location>
</feature>
<dbReference type="SUPFAM" id="SSF50475">
    <property type="entry name" value="FMN-binding split barrel"/>
    <property type="match status" value="1"/>
</dbReference>
<name>A0A222NZW9_9GAMM</name>
<dbReference type="InterPro" id="IPR049383">
    <property type="entry name" value="UbiD-like_N"/>
</dbReference>
<dbReference type="InterPro" id="IPR002830">
    <property type="entry name" value="UbiD"/>
</dbReference>
<reference evidence="5" key="1">
    <citation type="submission" date="2016-07" db="EMBL/GenBank/DDBJ databases">
        <authorList>
            <person name="Florea S."/>
            <person name="Webb J.S."/>
            <person name="Jaromczyk J."/>
            <person name="Schardl C.L."/>
        </authorList>
    </citation>
    <scope>NUCLEOTIDE SEQUENCE [LARGE SCALE GENOMIC DNA]</scope>
    <source>
        <strain evidence="5">CDC-D5610</strain>
    </source>
</reference>
<feature type="domain" description="3-octaprenyl-4-hydroxybenzoate carboxy-lyase-like N-terminal" evidence="2">
    <location>
        <begin position="10"/>
        <end position="84"/>
    </location>
</feature>
<dbReference type="InterPro" id="IPR049381">
    <property type="entry name" value="UbiD-like_C"/>
</dbReference>